<name>F1Z5R8_9SPHN</name>
<sequence>MQLGLAAWHRYMLGNDTDLLAELIAEDAVFHSPVVHTPQEGKERVLSYLTAAGKVLGNETFHYVRELVDGPEAMLEFVVEVDGVTINGIDLIRFDLEGRIQDFKVMIRPLKAINKVWELMAAQLQP</sequence>
<dbReference type="Pfam" id="PF12680">
    <property type="entry name" value="SnoaL_2"/>
    <property type="match status" value="1"/>
</dbReference>
<dbReference type="SUPFAM" id="SSF54427">
    <property type="entry name" value="NTF2-like"/>
    <property type="match status" value="1"/>
</dbReference>
<dbReference type="Gene3D" id="3.10.450.50">
    <property type="match status" value="1"/>
</dbReference>
<dbReference type="InterPro" id="IPR037401">
    <property type="entry name" value="SnoaL-like"/>
</dbReference>
<accession>F1Z5R8</accession>
<dbReference type="HOGENOM" id="CLU_119884_0_0_5"/>
<dbReference type="OrthoDB" id="1163083at2"/>
<evidence type="ECO:0000313" key="3">
    <source>
        <dbReference type="Proteomes" id="UP000004728"/>
    </source>
</evidence>
<keyword evidence="3" id="KW-1185">Reference proteome</keyword>
<reference evidence="2 3" key="1">
    <citation type="journal article" date="2012" name="J. Bacteriol.">
        <title>Draft Genome Sequence of Novosphingobium nitrogenifigens Y88T.</title>
        <authorList>
            <person name="Strabala T.J."/>
            <person name="Macdonald L."/>
            <person name="Liu V."/>
            <person name="Smit A.M."/>
        </authorList>
    </citation>
    <scope>NUCLEOTIDE SEQUENCE [LARGE SCALE GENOMIC DNA]</scope>
    <source>
        <strain evidence="2 3">DSM 19370</strain>
    </source>
</reference>
<gene>
    <name evidence="2" type="ORF">Y88_2052</name>
</gene>
<protein>
    <recommendedName>
        <fullName evidence="1">SnoaL-like domain-containing protein</fullName>
    </recommendedName>
</protein>
<dbReference type="STRING" id="983920.Y88_2052"/>
<evidence type="ECO:0000259" key="1">
    <source>
        <dbReference type="Pfam" id="PF12680"/>
    </source>
</evidence>
<dbReference type="InterPro" id="IPR032710">
    <property type="entry name" value="NTF2-like_dom_sf"/>
</dbReference>
<proteinExistence type="predicted"/>
<dbReference type="EMBL" id="AEWJ01000023">
    <property type="protein sequence ID" value="EGD60178.1"/>
    <property type="molecule type" value="Genomic_DNA"/>
</dbReference>
<dbReference type="eggNOG" id="COG3631">
    <property type="taxonomic scope" value="Bacteria"/>
</dbReference>
<evidence type="ECO:0000313" key="2">
    <source>
        <dbReference type="EMBL" id="EGD60178.1"/>
    </source>
</evidence>
<feature type="domain" description="SnoaL-like" evidence="1">
    <location>
        <begin position="8"/>
        <end position="101"/>
    </location>
</feature>
<comment type="caution">
    <text evidence="2">The sequence shown here is derived from an EMBL/GenBank/DDBJ whole genome shotgun (WGS) entry which is preliminary data.</text>
</comment>
<dbReference type="AlphaFoldDB" id="F1Z5R8"/>
<organism evidence="2 3">
    <name type="scientific">Novosphingobium nitrogenifigens DSM 19370</name>
    <dbReference type="NCBI Taxonomy" id="983920"/>
    <lineage>
        <taxon>Bacteria</taxon>
        <taxon>Pseudomonadati</taxon>
        <taxon>Pseudomonadota</taxon>
        <taxon>Alphaproteobacteria</taxon>
        <taxon>Sphingomonadales</taxon>
        <taxon>Sphingomonadaceae</taxon>
        <taxon>Novosphingobium</taxon>
    </lineage>
</organism>
<dbReference type="RefSeq" id="WP_008069224.1">
    <property type="nucleotide sequence ID" value="NZ_AQWK01000005.1"/>
</dbReference>
<dbReference type="InParanoid" id="F1Z5R8"/>
<dbReference type="Proteomes" id="UP000004728">
    <property type="component" value="Unassembled WGS sequence"/>
</dbReference>